<reference evidence="2" key="1">
    <citation type="submission" date="2022-11" db="UniProtKB">
        <authorList>
            <consortium name="WormBaseParasite"/>
        </authorList>
    </citation>
    <scope>IDENTIFICATION</scope>
</reference>
<keyword evidence="1" id="KW-1185">Reference proteome</keyword>
<sequence>MESISQLPQLQNAEYLVYVTNNENEQLIFAIVNFQTGKTVLRILGPSGDFENCMNEFSTRFDENCKALILNIFEYKSDDCNVKLYNAFKEKVDSLKIPYYFISSNDFVYTRLLIFANITVNYDETITVIFVTKAEYIIAELKFTNSGYEQIRQEVIQLNTKDDPKLHREKIMGQNNTKNLIFGPSLNMRNQKFLTRKVLKSTNVSIIFVNNDAMEDITKFTIEVSKWLIDNSNIKYHIIPTFSRSISMLFNHFVAEKGDLLPIKNSKIFTRVKTYYYVRLFFYYLTLLNH</sequence>
<dbReference type="WBParaSite" id="PDA_v2.g21324.t1">
    <property type="protein sequence ID" value="PDA_v2.g21324.t1"/>
    <property type="gene ID" value="PDA_v2.g21324"/>
</dbReference>
<name>A0A914Q2G9_9BILA</name>
<accession>A0A914Q2G9</accession>
<dbReference type="Proteomes" id="UP000887578">
    <property type="component" value="Unplaced"/>
</dbReference>
<proteinExistence type="predicted"/>
<protein>
    <submittedName>
        <fullName evidence="2">Uncharacterized protein</fullName>
    </submittedName>
</protein>
<organism evidence="1 2">
    <name type="scientific">Panagrolaimus davidi</name>
    <dbReference type="NCBI Taxonomy" id="227884"/>
    <lineage>
        <taxon>Eukaryota</taxon>
        <taxon>Metazoa</taxon>
        <taxon>Ecdysozoa</taxon>
        <taxon>Nematoda</taxon>
        <taxon>Chromadorea</taxon>
        <taxon>Rhabditida</taxon>
        <taxon>Tylenchina</taxon>
        <taxon>Panagrolaimomorpha</taxon>
        <taxon>Panagrolaimoidea</taxon>
        <taxon>Panagrolaimidae</taxon>
        <taxon>Panagrolaimus</taxon>
    </lineage>
</organism>
<evidence type="ECO:0000313" key="2">
    <source>
        <dbReference type="WBParaSite" id="PDA_v2.g21324.t1"/>
    </source>
</evidence>
<dbReference type="AlphaFoldDB" id="A0A914Q2G9"/>
<evidence type="ECO:0000313" key="1">
    <source>
        <dbReference type="Proteomes" id="UP000887578"/>
    </source>
</evidence>